<evidence type="ECO:0000313" key="1">
    <source>
        <dbReference type="EMBL" id="QIA69948.1"/>
    </source>
</evidence>
<name>A0AAJ4ELC9_SPICI</name>
<dbReference type="AlphaFoldDB" id="A0AAJ4ELC9"/>
<organism evidence="1 2">
    <name type="scientific">Spiroplasma citri</name>
    <dbReference type="NCBI Taxonomy" id="2133"/>
    <lineage>
        <taxon>Bacteria</taxon>
        <taxon>Bacillati</taxon>
        <taxon>Mycoplasmatota</taxon>
        <taxon>Mollicutes</taxon>
        <taxon>Entomoplasmatales</taxon>
        <taxon>Spiroplasmataceae</taxon>
        <taxon>Spiroplasma</taxon>
    </lineage>
</organism>
<geneLocation type="plasmid" evidence="2">
    <name>pscpbr12-2</name>
</geneLocation>
<gene>
    <name evidence="1" type="ORF">GL298_11000</name>
</gene>
<reference evidence="1 2" key="1">
    <citation type="submission" date="2019-11" db="EMBL/GenBank/DDBJ databases">
        <title>Whole genome sequencing and comparative genomics analyses of five strains of Spiroplasma citri.</title>
        <authorList>
            <person name="Yokomi R."/>
            <person name="Chen J."/>
            <person name="Rattner R."/>
            <person name="Vidalakis G."/>
        </authorList>
    </citation>
    <scope>NUCLEOTIDE SEQUENCE [LARGE SCALE GENOMIC DNA]</scope>
    <source>
        <strain evidence="1 2">BR12</strain>
        <plasmid evidence="2">pscpbr12-2</plasmid>
    </source>
</reference>
<dbReference type="RefSeq" id="WP_147077812.1">
    <property type="nucleotide sequence ID" value="NZ_CP042473.1"/>
</dbReference>
<proteinExistence type="predicted"/>
<evidence type="ECO:0000313" key="2">
    <source>
        <dbReference type="Proteomes" id="UP000464735"/>
    </source>
</evidence>
<keyword evidence="1" id="KW-0614">Plasmid</keyword>
<dbReference type="EMBL" id="CP046370">
    <property type="protein sequence ID" value="QIA69948.1"/>
    <property type="molecule type" value="Genomic_DNA"/>
</dbReference>
<protein>
    <submittedName>
        <fullName evidence="1">Uncharacterized protein</fullName>
    </submittedName>
</protein>
<sequence length="69" mass="8245">MDKTKNTVSFNKELNSSKQVKLNSMTCDIDLINKFNELATKRKWNKTTLMNEILRDYFDRLENNKNEND</sequence>
<accession>A0AAJ4ELC9</accession>
<dbReference type="Proteomes" id="UP000464735">
    <property type="component" value="Plasmid pScpBR12-2"/>
</dbReference>